<dbReference type="Gene3D" id="3.75.10.10">
    <property type="entry name" value="L-arginine/glycine Amidinotransferase, Chain A"/>
    <property type="match status" value="1"/>
</dbReference>
<sequence>MPQNPCRKQILMCAPDFFGVAYVINPWMEGQFARTDAAEARRQWLDLKALLEQRADIRLIAPRPGLPDLVFTANAGLPRNGKVVISRFRCLERRGEEEVFRDWFQRQGFEVIDPPEGLSFEGAGDALYDEARDLYWVGHGFRSHKDAAPFLEKALGTRAVSLGLIDPRFYHLDTCLCPLPGDFLLYFPGAFDPASRAAIEALVPEEQRIGVDSAEAETFCCNAVALGDKIILNAASPGLRERLAQAGLTVEATPLTQFMKAGGAAKCLTLEL</sequence>
<dbReference type="PANTHER" id="PTHR47271">
    <property type="entry name" value="ARGININE DEIMINASE"/>
    <property type="match status" value="1"/>
</dbReference>
<dbReference type="EC" id="3.5.3.6" evidence="2"/>
<dbReference type="Pfam" id="PF19420">
    <property type="entry name" value="DDAH_eukar"/>
    <property type="match status" value="1"/>
</dbReference>
<dbReference type="PANTHER" id="PTHR47271:SF2">
    <property type="entry name" value="ARGININE DEIMINASE"/>
    <property type="match status" value="1"/>
</dbReference>
<accession>A0ABS9ZAV7</accession>
<evidence type="ECO:0000313" key="4">
    <source>
        <dbReference type="EMBL" id="MCI4683782.1"/>
    </source>
</evidence>
<dbReference type="EMBL" id="JAIVFP010000001">
    <property type="protein sequence ID" value="MCI4683782.1"/>
    <property type="molecule type" value="Genomic_DNA"/>
</dbReference>
<protein>
    <recommendedName>
        <fullName evidence="2">arginine deiminase</fullName>
        <ecNumber evidence="2">3.5.3.6</ecNumber>
    </recommendedName>
</protein>
<evidence type="ECO:0000256" key="1">
    <source>
        <dbReference type="ARBA" id="ARBA00005213"/>
    </source>
</evidence>
<dbReference type="SUPFAM" id="SSF55909">
    <property type="entry name" value="Pentein"/>
    <property type="match status" value="1"/>
</dbReference>
<gene>
    <name evidence="4" type="ORF">K2U94_13585</name>
</gene>
<evidence type="ECO:0000256" key="3">
    <source>
        <dbReference type="ARBA" id="ARBA00049429"/>
    </source>
</evidence>
<comment type="catalytic activity">
    <reaction evidence="3">
        <text>L-arginine + H2O = L-citrulline + NH4(+)</text>
        <dbReference type="Rhea" id="RHEA:19597"/>
        <dbReference type="ChEBI" id="CHEBI:15377"/>
        <dbReference type="ChEBI" id="CHEBI:28938"/>
        <dbReference type="ChEBI" id="CHEBI:32682"/>
        <dbReference type="ChEBI" id="CHEBI:57743"/>
        <dbReference type="EC" id="3.5.3.6"/>
    </reaction>
</comment>
<reference evidence="4" key="1">
    <citation type="journal article" date="2022" name="ISME J.">
        <title>Identification of active gaseous-alkane degraders at natural gas seeps.</title>
        <authorList>
            <person name="Farhan Ul Haque M."/>
            <person name="Hernandez M."/>
            <person name="Crombie A.T."/>
            <person name="Murrell J.C."/>
        </authorList>
    </citation>
    <scope>NUCLEOTIDE SEQUENCE</scope>
    <source>
        <strain evidence="4">PC2</strain>
    </source>
</reference>
<dbReference type="Proteomes" id="UP001139104">
    <property type="component" value="Unassembled WGS sequence"/>
</dbReference>
<proteinExistence type="predicted"/>
<evidence type="ECO:0000313" key="5">
    <source>
        <dbReference type="Proteomes" id="UP001139104"/>
    </source>
</evidence>
<dbReference type="RefSeq" id="WP_243067713.1">
    <property type="nucleotide sequence ID" value="NZ_JAIVFK010000006.1"/>
</dbReference>
<comment type="caution">
    <text evidence="4">The sequence shown here is derived from an EMBL/GenBank/DDBJ whole genome shotgun (WGS) entry which is preliminary data.</text>
</comment>
<comment type="pathway">
    <text evidence="1">Amino-acid degradation; L-arginine degradation via ADI pathway; carbamoyl phosphate from L-arginine: step 1/2.</text>
</comment>
<organism evidence="4 5">
    <name type="scientific">Candidatus Rhodoblastus alkanivorans</name>
    <dbReference type="NCBI Taxonomy" id="2954117"/>
    <lineage>
        <taxon>Bacteria</taxon>
        <taxon>Pseudomonadati</taxon>
        <taxon>Pseudomonadota</taxon>
        <taxon>Alphaproteobacteria</taxon>
        <taxon>Hyphomicrobiales</taxon>
        <taxon>Rhodoblastaceae</taxon>
        <taxon>Rhodoblastus</taxon>
    </lineage>
</organism>
<evidence type="ECO:0000256" key="2">
    <source>
        <dbReference type="ARBA" id="ARBA00012171"/>
    </source>
</evidence>
<name>A0ABS9ZAV7_9HYPH</name>
<keyword evidence="5" id="KW-1185">Reference proteome</keyword>